<proteinExistence type="predicted"/>
<organism evidence="1 2">
    <name type="scientific">Zarea fungicola</name>
    <dbReference type="NCBI Taxonomy" id="93591"/>
    <lineage>
        <taxon>Eukaryota</taxon>
        <taxon>Fungi</taxon>
        <taxon>Dikarya</taxon>
        <taxon>Ascomycota</taxon>
        <taxon>Pezizomycotina</taxon>
        <taxon>Sordariomycetes</taxon>
        <taxon>Hypocreomycetidae</taxon>
        <taxon>Hypocreales</taxon>
        <taxon>Cordycipitaceae</taxon>
        <taxon>Zarea</taxon>
    </lineage>
</organism>
<comment type="caution">
    <text evidence="1">The sequence shown here is derived from an EMBL/GenBank/DDBJ whole genome shotgun (WGS) entry which is preliminary data.</text>
</comment>
<dbReference type="Proteomes" id="UP001143910">
    <property type="component" value="Unassembled WGS sequence"/>
</dbReference>
<gene>
    <name evidence="1" type="ORF">NQ176_g321</name>
</gene>
<sequence>MKSLTLACLLIGGAVAYENNMATSHDLEPLMQLKNKTENSILIMHPTKDVLELLSQDGKVLGSLDLFDKNQIQDLRHGFSNATTATGGSEKAGELGKRGSFKQAGAHRQ</sequence>
<name>A0ACC1NZV3_9HYPO</name>
<accession>A0ACC1NZV3</accession>
<evidence type="ECO:0000313" key="2">
    <source>
        <dbReference type="Proteomes" id="UP001143910"/>
    </source>
</evidence>
<evidence type="ECO:0000313" key="1">
    <source>
        <dbReference type="EMBL" id="KAJ2983949.1"/>
    </source>
</evidence>
<keyword evidence="2" id="KW-1185">Reference proteome</keyword>
<reference evidence="1" key="1">
    <citation type="submission" date="2022-08" db="EMBL/GenBank/DDBJ databases">
        <title>Genome Sequence of Lecanicillium fungicola.</title>
        <authorList>
            <person name="Buettner E."/>
        </authorList>
    </citation>
    <scope>NUCLEOTIDE SEQUENCE</scope>
    <source>
        <strain evidence="1">Babe33</strain>
    </source>
</reference>
<dbReference type="EMBL" id="JANJQO010000011">
    <property type="protein sequence ID" value="KAJ2983949.1"/>
    <property type="molecule type" value="Genomic_DNA"/>
</dbReference>
<protein>
    <submittedName>
        <fullName evidence="1">Uncharacterized protein</fullName>
    </submittedName>
</protein>